<dbReference type="Gene3D" id="3.40.720.10">
    <property type="entry name" value="Alkaline Phosphatase, subunit A"/>
    <property type="match status" value="1"/>
</dbReference>
<dbReference type="EMBL" id="CP032157">
    <property type="protein sequence ID" value="AXY78431.1"/>
    <property type="molecule type" value="Genomic_DNA"/>
</dbReference>
<dbReference type="InterPro" id="IPR019546">
    <property type="entry name" value="TAT_signal_bac_arc"/>
</dbReference>
<dbReference type="Proteomes" id="UP000263900">
    <property type="component" value="Chromosome"/>
</dbReference>
<dbReference type="AlphaFoldDB" id="A0A3B7N9D9"/>
<dbReference type="PANTHER" id="PTHR43737:SF1">
    <property type="entry name" value="DUF1501 DOMAIN-CONTAINING PROTEIN"/>
    <property type="match status" value="1"/>
</dbReference>
<dbReference type="PANTHER" id="PTHR43737">
    <property type="entry name" value="BLL7424 PROTEIN"/>
    <property type="match status" value="1"/>
</dbReference>
<dbReference type="OrthoDB" id="9783759at2"/>
<accession>A0A3B7N9D9</accession>
<dbReference type="InterPro" id="IPR010869">
    <property type="entry name" value="DUF1501"/>
</dbReference>
<dbReference type="RefSeq" id="WP_119054303.1">
    <property type="nucleotide sequence ID" value="NZ_CP032157.1"/>
</dbReference>
<evidence type="ECO:0000313" key="2">
    <source>
        <dbReference type="Proteomes" id="UP000263900"/>
    </source>
</evidence>
<keyword evidence="2" id="KW-1185">Reference proteome</keyword>
<sequence length="494" mass="54795">MDEIRKAIEEQSRRDFLRGSALGLGSIALGSLLGCNSEDKTVKKAVANAMAAGAAVEENQPLVNPHFVPRAKRVIYMFQSGGPSQMELFDYKPQLYNMHGQDIPPSVLGTGRVSGMVSNQNRFPLARPATSFKQYGSNGAYFSDLVPYTAGIADDICVVRSMFTEQINHEPAVIFTQTGNQLSGRPSIGSWISYGLGSLNQNLPAFIVMVSKGGGDQPISNLAWSNGFLPSHHQGVQFMSGKDPVLYLSSPDGVEKMDRRRALDFIRSFNLLQKDKWHDPEIDSRLNQYEMAYRMQMAVPEITDLSNEPAHILDMYGPDVKVPGSYAYNCLMARRLAEKDVRFIQLYHLGWDHHGGLHAGIRKATRQTDQASAALVKDLKQRGLLDDTLVIWGGEFGRTSFCQGTLTEEAFGRDHHPTAYSIWMAGGGTRPGLVYGETDDFAHNIVKDKVHVHDFQATLLHLMGIDHEQFVYKTQGRRYRLTDVAGEVVKGIIG</sequence>
<name>A0A3B7N9D9_9BACT</name>
<protein>
    <submittedName>
        <fullName evidence="1">DUF1501 domain-containing protein</fullName>
    </submittedName>
</protein>
<dbReference type="InterPro" id="IPR006311">
    <property type="entry name" value="TAT_signal"/>
</dbReference>
<dbReference type="KEGG" id="pseg:D3H65_32535"/>
<gene>
    <name evidence="1" type="ORF">D3H65_32535</name>
</gene>
<evidence type="ECO:0000313" key="1">
    <source>
        <dbReference type="EMBL" id="AXY78431.1"/>
    </source>
</evidence>
<proteinExistence type="predicted"/>
<dbReference type="PROSITE" id="PS51257">
    <property type="entry name" value="PROKAR_LIPOPROTEIN"/>
    <property type="match status" value="1"/>
</dbReference>
<dbReference type="Pfam" id="PF07394">
    <property type="entry name" value="DUF1501"/>
    <property type="match status" value="1"/>
</dbReference>
<dbReference type="SUPFAM" id="SSF53649">
    <property type="entry name" value="Alkaline phosphatase-like"/>
    <property type="match status" value="1"/>
</dbReference>
<reference evidence="1 2" key="1">
    <citation type="submission" date="2018-09" db="EMBL/GenBank/DDBJ databases">
        <title>Genome sequencing of strain 6GH32-13.</title>
        <authorList>
            <person name="Weon H.-Y."/>
            <person name="Heo J."/>
            <person name="Kwon S.-W."/>
        </authorList>
    </citation>
    <scope>NUCLEOTIDE SEQUENCE [LARGE SCALE GENOMIC DNA]</scope>
    <source>
        <strain evidence="1 2">5GH32-13</strain>
    </source>
</reference>
<organism evidence="1 2">
    <name type="scientific">Paraflavitalea soli</name>
    <dbReference type="NCBI Taxonomy" id="2315862"/>
    <lineage>
        <taxon>Bacteria</taxon>
        <taxon>Pseudomonadati</taxon>
        <taxon>Bacteroidota</taxon>
        <taxon>Chitinophagia</taxon>
        <taxon>Chitinophagales</taxon>
        <taxon>Chitinophagaceae</taxon>
        <taxon>Paraflavitalea</taxon>
    </lineage>
</organism>
<dbReference type="NCBIfam" id="TIGR01409">
    <property type="entry name" value="TAT_signal_seq"/>
    <property type="match status" value="1"/>
</dbReference>
<dbReference type="InterPro" id="IPR017850">
    <property type="entry name" value="Alkaline_phosphatase_core_sf"/>
</dbReference>
<dbReference type="PROSITE" id="PS51318">
    <property type="entry name" value="TAT"/>
    <property type="match status" value="1"/>
</dbReference>